<feature type="region of interest" description="Disordered" evidence="1">
    <location>
        <begin position="55"/>
        <end position="77"/>
    </location>
</feature>
<accession>A0AAI9X4X1</accession>
<comment type="caution">
    <text evidence="2">The sequence shown here is derived from an EMBL/GenBank/DDBJ whole genome shotgun (WGS) entry which is preliminary data.</text>
</comment>
<feature type="compositionally biased region" description="Basic and acidic residues" evidence="1">
    <location>
        <begin position="175"/>
        <end position="199"/>
    </location>
</feature>
<sequence length="208" mass="22243">MGAILKWRATRDGTSTAQGRAQLYSVSKKRQGLSTKTEREGQEVAEEIQYVAIFPPATPPKKETESPESLRAAGSATLQNSSTSFSCVRLHTCSLHTNLHTNTTMVQGSLKKAGPAGPGRKPAKTTRPGVRSVAPKKAGLIKQKKLTKQLTSGLVSMTERSLATKAGHLELLSGGKKDRLQKERNAARKDGTLARKDAGLKSGPKKAT</sequence>
<feature type="region of interest" description="Disordered" evidence="1">
    <location>
        <begin position="173"/>
        <end position="208"/>
    </location>
</feature>
<dbReference type="EMBL" id="LACB01000369">
    <property type="protein sequence ID" value="KAJ9484091.1"/>
    <property type="molecule type" value="Genomic_DNA"/>
</dbReference>
<evidence type="ECO:0000256" key="1">
    <source>
        <dbReference type="SAM" id="MobiDB-lite"/>
    </source>
</evidence>
<protein>
    <submittedName>
        <fullName evidence="2">Uncharacterized protein</fullName>
    </submittedName>
</protein>
<feature type="region of interest" description="Disordered" evidence="1">
    <location>
        <begin position="109"/>
        <end position="131"/>
    </location>
</feature>
<dbReference type="Proteomes" id="UP001227192">
    <property type="component" value="Unassembled WGS sequence"/>
</dbReference>
<organism evidence="2 3">
    <name type="scientific">Penicillium thymicola</name>
    <dbReference type="NCBI Taxonomy" id="293382"/>
    <lineage>
        <taxon>Eukaryota</taxon>
        <taxon>Fungi</taxon>
        <taxon>Dikarya</taxon>
        <taxon>Ascomycota</taxon>
        <taxon>Pezizomycotina</taxon>
        <taxon>Eurotiomycetes</taxon>
        <taxon>Eurotiomycetidae</taxon>
        <taxon>Eurotiales</taxon>
        <taxon>Aspergillaceae</taxon>
        <taxon>Penicillium</taxon>
    </lineage>
</organism>
<reference evidence="2" key="2">
    <citation type="journal article" date="2016" name="Fungal Biol.">
        <title>Ochratoxin A production by Penicillium thymicola.</title>
        <authorList>
            <person name="Nguyen H.D.T."/>
            <person name="McMullin D.R."/>
            <person name="Ponomareva E."/>
            <person name="Riley R."/>
            <person name="Pomraning K.R."/>
            <person name="Baker S.E."/>
            <person name="Seifert K.A."/>
        </authorList>
    </citation>
    <scope>NUCLEOTIDE SEQUENCE</scope>
    <source>
        <strain evidence="2">DAOM 180753</strain>
    </source>
</reference>
<dbReference type="InterPro" id="IPR019034">
    <property type="entry name" value="UPF0390"/>
</dbReference>
<reference evidence="2" key="1">
    <citation type="submission" date="2015-06" db="EMBL/GenBank/DDBJ databases">
        <authorList>
            <person name="Nguyen H."/>
        </authorList>
    </citation>
    <scope>NUCLEOTIDE SEQUENCE</scope>
    <source>
        <strain evidence="2">DAOM 180753</strain>
    </source>
</reference>
<keyword evidence="3" id="KW-1185">Reference proteome</keyword>
<proteinExistence type="predicted"/>
<dbReference type="Pfam" id="PF09495">
    <property type="entry name" value="DUF2462"/>
    <property type="match status" value="1"/>
</dbReference>
<dbReference type="AlphaFoldDB" id="A0AAI9X4X1"/>
<name>A0AAI9X4X1_PENTH</name>
<evidence type="ECO:0000313" key="3">
    <source>
        <dbReference type="Proteomes" id="UP001227192"/>
    </source>
</evidence>
<evidence type="ECO:0000313" key="2">
    <source>
        <dbReference type="EMBL" id="KAJ9484091.1"/>
    </source>
</evidence>
<gene>
    <name evidence="2" type="ORF">VN97_g9287</name>
</gene>